<dbReference type="Gene3D" id="3.90.226.10">
    <property type="entry name" value="2-enoyl-CoA Hydratase, Chain A, domain 1"/>
    <property type="match status" value="1"/>
</dbReference>
<evidence type="ECO:0000313" key="2">
    <source>
        <dbReference type="EMBL" id="PJZ94047.1"/>
    </source>
</evidence>
<reference evidence="1" key="3">
    <citation type="submission" date="2023-10" db="EMBL/GenBank/DDBJ databases">
        <authorList>
            <person name="Picardeau M."/>
            <person name="Thibeaux R."/>
        </authorList>
    </citation>
    <scope>NUCLEOTIDE SEQUENCE</scope>
    <source>
        <strain evidence="1">ATI7-C-A5</strain>
    </source>
</reference>
<name>A0A2N0BPF4_9LEPT</name>
<protein>
    <submittedName>
        <fullName evidence="1 2">Enoyl-CoA hydratase</fullName>
    </submittedName>
</protein>
<dbReference type="GO" id="GO:0006635">
    <property type="term" value="P:fatty acid beta-oxidation"/>
    <property type="evidence" value="ECO:0007669"/>
    <property type="project" value="TreeGrafter"/>
</dbReference>
<evidence type="ECO:0000313" key="1">
    <source>
        <dbReference type="EMBL" id="MDV6235557.1"/>
    </source>
</evidence>
<accession>A0A2N0BPF4</accession>
<proteinExistence type="predicted"/>
<dbReference type="InterPro" id="IPR001753">
    <property type="entry name" value="Enoyl-CoA_hydra/iso"/>
</dbReference>
<accession>A0A2N0BBY2</accession>
<gene>
    <name evidence="1" type="ORF">CH379_007960</name>
    <name evidence="2" type="ORF">CH379_04630</name>
</gene>
<dbReference type="OrthoDB" id="9807606at2"/>
<reference evidence="2" key="1">
    <citation type="submission" date="2017-07" db="EMBL/GenBank/DDBJ databases">
        <title>Leptospira spp. isolated from tropical soils.</title>
        <authorList>
            <person name="Thibeaux R."/>
            <person name="Iraola G."/>
            <person name="Ferres I."/>
            <person name="Bierque E."/>
            <person name="Girault D."/>
            <person name="Soupe-Gilbert M.-E."/>
            <person name="Picardeau M."/>
            <person name="Goarant C."/>
        </authorList>
    </citation>
    <scope>NUCLEOTIDE SEQUENCE [LARGE SCALE GENOMIC DNA]</scope>
    <source>
        <strain evidence="2">ATI7-C-A5</strain>
    </source>
</reference>
<organism evidence="2">
    <name type="scientific">Leptospira ellisii</name>
    <dbReference type="NCBI Taxonomy" id="2023197"/>
    <lineage>
        <taxon>Bacteria</taxon>
        <taxon>Pseudomonadati</taxon>
        <taxon>Spirochaetota</taxon>
        <taxon>Spirochaetia</taxon>
        <taxon>Leptospirales</taxon>
        <taxon>Leptospiraceae</taxon>
        <taxon>Leptospira</taxon>
    </lineage>
</organism>
<dbReference type="Pfam" id="PF00378">
    <property type="entry name" value="ECH_1"/>
    <property type="match status" value="1"/>
</dbReference>
<dbReference type="InterPro" id="IPR029045">
    <property type="entry name" value="ClpP/crotonase-like_dom_sf"/>
</dbReference>
<dbReference type="EMBL" id="NPEF02000008">
    <property type="protein sequence ID" value="MDV6235557.1"/>
    <property type="molecule type" value="Genomic_DNA"/>
</dbReference>
<dbReference type="CDD" id="cd06558">
    <property type="entry name" value="crotonase-like"/>
    <property type="match status" value="1"/>
</dbReference>
<evidence type="ECO:0000313" key="3">
    <source>
        <dbReference type="Proteomes" id="UP000232122"/>
    </source>
</evidence>
<sequence>MKLAKEIITNKDSKVGILKLVAEGPMTLTLPLIREMDSILKEFTFDQEVRGGIITGPEGDFCVGLDPDAILNADQNGIAEIMGGIFSMFSSLLSFPKPLVAEVGGNAIGGGAIIAYCCDYRFMLDGKGRIGFAEPLVGLPLTKSLILRMRQTMLPTAVTEAVLEGALYKPAEAVQNGLLTELGATLEELRKKSLSRINSVSRVPASATLETKKALNGEAIAAAKAAPKELGDLFKTQPKMIDNLLEAMKANKERRRPALTHETNYA</sequence>
<dbReference type="GO" id="GO:0003824">
    <property type="term" value="F:catalytic activity"/>
    <property type="evidence" value="ECO:0007669"/>
    <property type="project" value="UniProtKB-ARBA"/>
</dbReference>
<dbReference type="SUPFAM" id="SSF52096">
    <property type="entry name" value="ClpP/crotonase"/>
    <property type="match status" value="1"/>
</dbReference>
<dbReference type="PANTHER" id="PTHR11941:SF54">
    <property type="entry name" value="ENOYL-COA HYDRATASE, MITOCHONDRIAL"/>
    <property type="match status" value="1"/>
</dbReference>
<comment type="caution">
    <text evidence="2">The sequence shown here is derived from an EMBL/GenBank/DDBJ whole genome shotgun (WGS) entry which is preliminary data.</text>
</comment>
<reference evidence="1 3" key="2">
    <citation type="journal article" date="2018" name="Microb. Genom.">
        <title>Deciphering the unexplored Leptospira diversity from soils uncovers genomic evolution to virulence.</title>
        <authorList>
            <person name="Thibeaux R."/>
            <person name="Iraola G."/>
            <person name="Ferres I."/>
            <person name="Bierque E."/>
            <person name="Girault D."/>
            <person name="Soupe-Gilbert M.E."/>
            <person name="Picardeau M."/>
            <person name="Goarant C."/>
        </authorList>
    </citation>
    <scope>NUCLEOTIDE SEQUENCE [LARGE SCALE GENOMIC DNA]</scope>
    <source>
        <strain evidence="1 3">ATI7-C-A5</strain>
    </source>
</reference>
<dbReference type="RefSeq" id="WP_100745765.1">
    <property type="nucleotide sequence ID" value="NZ_NPEF02000008.1"/>
</dbReference>
<dbReference type="Proteomes" id="UP000232122">
    <property type="component" value="Unassembled WGS sequence"/>
</dbReference>
<keyword evidence="3" id="KW-1185">Reference proteome</keyword>
<dbReference type="AlphaFoldDB" id="A0A2N0BPF4"/>
<dbReference type="PANTHER" id="PTHR11941">
    <property type="entry name" value="ENOYL-COA HYDRATASE-RELATED"/>
    <property type="match status" value="1"/>
</dbReference>
<dbReference type="EMBL" id="NPEF01000030">
    <property type="protein sequence ID" value="PJZ94047.1"/>
    <property type="molecule type" value="Genomic_DNA"/>
</dbReference>